<dbReference type="PANTHER" id="PTHR12416">
    <property type="entry name" value="RRNA-PROCESSING PROTEIN UTP23 HOMOLOG"/>
    <property type="match status" value="1"/>
</dbReference>
<reference evidence="3" key="1">
    <citation type="submission" date="2014-01" db="EMBL/GenBank/DDBJ databases">
        <authorList>
            <person name="Aslett M."/>
        </authorList>
    </citation>
    <scope>NUCLEOTIDE SEQUENCE</scope>
    <source>
        <strain evidence="3">CDC</strain>
    </source>
</reference>
<dbReference type="Gene3D" id="3.40.50.1010">
    <property type="entry name" value="5'-nuclease"/>
    <property type="match status" value="2"/>
</dbReference>
<keyword evidence="1" id="KW-0539">Nucleus</keyword>
<feature type="coiled-coil region" evidence="2">
    <location>
        <begin position="309"/>
        <end position="346"/>
    </location>
</feature>
<reference evidence="3" key="2">
    <citation type="submission" date="2014-05" db="EMBL/GenBank/DDBJ databases">
        <title>The genome sequences of chimpanzee malaria parasites reveal the path to human adaptation.</title>
        <authorList>
            <person name="Otto T.D."/>
            <person name="Rayner J.C."/>
            <person name="Boehme U."/>
            <person name="Pain A."/>
            <person name="Spottiswoode N."/>
            <person name="Sanders M."/>
            <person name="Quail M."/>
            <person name="Ollomo B."/>
            <person name="Renaud F."/>
            <person name="Thomas A.W."/>
            <person name="Prugnolle F."/>
            <person name="Conway D.J."/>
            <person name="Newbold C."/>
            <person name="Berriman M."/>
        </authorList>
    </citation>
    <scope>NUCLEOTIDE SEQUENCE [LARGE SCALE GENOMIC DNA]</scope>
    <source>
        <strain evidence="3">CDC</strain>
    </source>
</reference>
<accession>A0A060S0Z3</accession>
<dbReference type="VEuPathDB" id="PlasmoDB:PRG01_1228600"/>
<evidence type="ECO:0000313" key="4">
    <source>
        <dbReference type="Proteomes" id="UP000027581"/>
    </source>
</evidence>
<dbReference type="InterPro" id="IPR006984">
    <property type="entry name" value="Fcf1/UTP23"/>
</dbReference>
<name>A0A060S0Z3_PLARE</name>
<evidence type="ECO:0000313" key="3">
    <source>
        <dbReference type="EMBL" id="CDO65529.1"/>
    </source>
</evidence>
<sequence>MKLDKKKDFKKKLVTCLSLLQVGDPLKIIVDETFIKLCILHKISIKEELVKLMNRQIILMTTKCISHNARNQPGDEEASYAIRKLTHYKCNHNDENLKKNDVVDIYVKKMKLEEYSKLSKNNYFANQITLTHNFDSLYNIKNKVYQCDVLKNDNVERFNNNKDKKIVREECDHSNTNDNTTIVLSNDVDLNTNDNVPIENSNDGDTNRNNFDSLLKVNDNNMNTINHMDSLEQHNSEIHDKIKLNDSMKCIIDLVKNNNEKKFFICTNNMELRSFLRRVYIVPIIYISESGIIKIESLSTKNLDKKKNVELKKMKMLKWERDLKMAEQKKNKLNIKKKKKKKKNRK</sequence>
<gene>
    <name evidence="3" type="ORF">PRCDC_1224600</name>
</gene>
<dbReference type="EMBL" id="HG810773">
    <property type="protein sequence ID" value="CDO65529.1"/>
    <property type="molecule type" value="Genomic_DNA"/>
</dbReference>
<dbReference type="VEuPathDB" id="PlasmoDB:PRCDC_1224600"/>
<organism evidence="3 4">
    <name type="scientific">Plasmodium reichenowi</name>
    <dbReference type="NCBI Taxonomy" id="5854"/>
    <lineage>
        <taxon>Eukaryota</taxon>
        <taxon>Sar</taxon>
        <taxon>Alveolata</taxon>
        <taxon>Apicomplexa</taxon>
        <taxon>Aconoidasida</taxon>
        <taxon>Haemosporida</taxon>
        <taxon>Plasmodiidae</taxon>
        <taxon>Plasmodium</taxon>
        <taxon>Plasmodium (Laverania)</taxon>
    </lineage>
</organism>
<keyword evidence="4" id="KW-1185">Reference proteome</keyword>
<evidence type="ECO:0000256" key="2">
    <source>
        <dbReference type="SAM" id="Coils"/>
    </source>
</evidence>
<dbReference type="PhylomeDB" id="A0A060S0Z3"/>
<evidence type="ECO:0000256" key="1">
    <source>
        <dbReference type="ARBA" id="ARBA00023242"/>
    </source>
</evidence>
<keyword evidence="2" id="KW-0175">Coiled coil</keyword>
<protein>
    <submittedName>
        <fullName evidence="3">Uncharacterized protein</fullName>
    </submittedName>
</protein>
<proteinExistence type="predicted"/>
<dbReference type="GO" id="GO:0032040">
    <property type="term" value="C:small-subunit processome"/>
    <property type="evidence" value="ECO:0007669"/>
    <property type="project" value="InterPro"/>
</dbReference>
<dbReference type="Pfam" id="PF04900">
    <property type="entry name" value="Fcf1"/>
    <property type="match status" value="2"/>
</dbReference>
<dbReference type="AlphaFoldDB" id="A0A060S0Z3"/>
<dbReference type="Proteomes" id="UP000027581">
    <property type="component" value="Unassembled WGS sequence"/>
</dbReference>